<comment type="similarity">
    <text evidence="1">Belongs to the DegT/DnrJ/EryC1 family.</text>
</comment>
<dbReference type="Gene3D" id="3.40.640.10">
    <property type="entry name" value="Type I PLP-dependent aspartate aminotransferase-like (Major domain)"/>
    <property type="match status" value="1"/>
</dbReference>
<reference evidence="3" key="1">
    <citation type="journal article" date="2019" name="Int. J. Syst. Evol. Microbiol.">
        <title>The Global Catalogue of Microorganisms (GCM) 10K type strain sequencing project: providing services to taxonomists for standard genome sequencing and annotation.</title>
        <authorList>
            <consortium name="The Broad Institute Genomics Platform"/>
            <consortium name="The Broad Institute Genome Sequencing Center for Infectious Disease"/>
            <person name="Wu L."/>
            <person name="Ma J."/>
        </authorList>
    </citation>
    <scope>NUCLEOTIDE SEQUENCE [LARGE SCALE GENOMIC DNA]</scope>
    <source>
        <strain evidence="3">KCTC 15012</strain>
    </source>
</reference>
<dbReference type="RefSeq" id="WP_377314059.1">
    <property type="nucleotide sequence ID" value="NZ_JBHUIY010000003.1"/>
</dbReference>
<dbReference type="Pfam" id="PF01041">
    <property type="entry name" value="DegT_DnrJ_EryC1"/>
    <property type="match status" value="1"/>
</dbReference>
<accession>A0ABW5C7C6</accession>
<dbReference type="SUPFAM" id="SSF53383">
    <property type="entry name" value="PLP-dependent transferases"/>
    <property type="match status" value="1"/>
</dbReference>
<dbReference type="InterPro" id="IPR015421">
    <property type="entry name" value="PyrdxlP-dep_Trfase_major"/>
</dbReference>
<dbReference type="EMBL" id="JBHUIY010000003">
    <property type="protein sequence ID" value="MFD2232601.1"/>
    <property type="molecule type" value="Genomic_DNA"/>
</dbReference>
<dbReference type="Proteomes" id="UP001597296">
    <property type="component" value="Unassembled WGS sequence"/>
</dbReference>
<evidence type="ECO:0000256" key="1">
    <source>
        <dbReference type="RuleBase" id="RU004508"/>
    </source>
</evidence>
<sequence length="372" mass="40249">MIITQAPLPDRAMLERARLPAFTDSSLIRPWRRPGDEARLIDRTAHGLAALARAVAERTGTPPRVGLPAWICSQALEPLRRTGAGLTYLPVSGRDGTIDWAAAEAMGGFDILIVVHTFGQPVDLEPARRLRARHGCLLVEDAAHVLAPIPGIADGSDVTCYSPHKLLPLPEGAVVSFAPGATAWAAPFDRALGQPPMAPDDRDWLNRRQFQANAPDLLRLVLPQRGQPRFDSDPAPAEPAEPVAPSDLARRLLGAADVAAEARRRRDNAEALLKALARLPDLKPLFPGMSAAPYRLALRAASPQAAAKHYDALRRARLPVESWPDLPPRVVADPIHSRGAVLLRNTVLLLPVHGALDPDETAATYRQALRWG</sequence>
<keyword evidence="1" id="KW-0663">Pyridoxal phosphate</keyword>
<keyword evidence="2" id="KW-0808">Transferase</keyword>
<protein>
    <submittedName>
        <fullName evidence="2">DegT/DnrJ/EryC1/StrS family aminotransferase</fullName>
    </submittedName>
</protein>
<comment type="caution">
    <text evidence="2">The sequence shown here is derived from an EMBL/GenBank/DDBJ whole genome shotgun (WGS) entry which is preliminary data.</text>
</comment>
<gene>
    <name evidence="2" type="ORF">ACFSNB_02160</name>
</gene>
<proteinExistence type="inferred from homology"/>
<dbReference type="GO" id="GO:0008483">
    <property type="term" value="F:transaminase activity"/>
    <property type="evidence" value="ECO:0007669"/>
    <property type="project" value="UniProtKB-KW"/>
</dbReference>
<evidence type="ECO:0000313" key="3">
    <source>
        <dbReference type="Proteomes" id="UP001597296"/>
    </source>
</evidence>
<dbReference type="InterPro" id="IPR000653">
    <property type="entry name" value="DegT/StrS_aminotransferase"/>
</dbReference>
<dbReference type="InterPro" id="IPR015424">
    <property type="entry name" value="PyrdxlP-dep_Trfase"/>
</dbReference>
<keyword evidence="2" id="KW-0032">Aminotransferase</keyword>
<evidence type="ECO:0000313" key="2">
    <source>
        <dbReference type="EMBL" id="MFD2232601.1"/>
    </source>
</evidence>
<organism evidence="2 3">
    <name type="scientific">Phaeospirillum tilakii</name>
    <dbReference type="NCBI Taxonomy" id="741673"/>
    <lineage>
        <taxon>Bacteria</taxon>
        <taxon>Pseudomonadati</taxon>
        <taxon>Pseudomonadota</taxon>
        <taxon>Alphaproteobacteria</taxon>
        <taxon>Rhodospirillales</taxon>
        <taxon>Rhodospirillaceae</taxon>
        <taxon>Phaeospirillum</taxon>
    </lineage>
</organism>
<name>A0ABW5C7C6_9PROT</name>
<keyword evidence="3" id="KW-1185">Reference proteome</keyword>